<evidence type="ECO:0000259" key="1">
    <source>
        <dbReference type="Pfam" id="PF09851"/>
    </source>
</evidence>
<keyword evidence="4" id="KW-1185">Reference proteome</keyword>
<gene>
    <name evidence="3" type="ORF">ACJDT4_12415</name>
</gene>
<evidence type="ECO:0000313" key="4">
    <source>
        <dbReference type="Proteomes" id="UP001623592"/>
    </source>
</evidence>
<dbReference type="InterPro" id="IPR018649">
    <property type="entry name" value="SHOCT"/>
</dbReference>
<organism evidence="3 4">
    <name type="scientific">Clostridium neuense</name>
    <dbReference type="NCBI Taxonomy" id="1728934"/>
    <lineage>
        <taxon>Bacteria</taxon>
        <taxon>Bacillati</taxon>
        <taxon>Bacillota</taxon>
        <taxon>Clostridia</taxon>
        <taxon>Eubacteriales</taxon>
        <taxon>Clostridiaceae</taxon>
        <taxon>Clostridium</taxon>
    </lineage>
</organism>
<reference evidence="3 4" key="1">
    <citation type="submission" date="2024-11" db="EMBL/GenBank/DDBJ databases">
        <authorList>
            <person name="Heng Y.C."/>
            <person name="Lim A.C.H."/>
            <person name="Lee J.K.Y."/>
            <person name="Kittelmann S."/>
        </authorList>
    </citation>
    <scope>NUCLEOTIDE SEQUENCE [LARGE SCALE GENOMIC DNA]</scope>
    <source>
        <strain evidence="3 4">WILCCON 0114</strain>
    </source>
</reference>
<feature type="domain" description="SHOCT" evidence="1">
    <location>
        <begin position="226"/>
        <end position="253"/>
    </location>
</feature>
<dbReference type="InterPro" id="IPR027872">
    <property type="entry name" value="DUF4428"/>
</dbReference>
<dbReference type="EMBL" id="JBJIAA010000009">
    <property type="protein sequence ID" value="MFL0251231.1"/>
    <property type="molecule type" value="Genomic_DNA"/>
</dbReference>
<name>A0ABW8TGA7_9CLOT</name>
<dbReference type="Pfam" id="PF14471">
    <property type="entry name" value="DUF4428"/>
    <property type="match status" value="1"/>
</dbReference>
<proteinExistence type="predicted"/>
<feature type="domain" description="DUF4428" evidence="2">
    <location>
        <begin position="9"/>
        <end position="55"/>
    </location>
</feature>
<dbReference type="Proteomes" id="UP001623592">
    <property type="component" value="Unassembled WGS sequence"/>
</dbReference>
<evidence type="ECO:0000313" key="3">
    <source>
        <dbReference type="EMBL" id="MFL0251231.1"/>
    </source>
</evidence>
<comment type="caution">
    <text evidence="3">The sequence shown here is derived from an EMBL/GenBank/DDBJ whole genome shotgun (WGS) entry which is preliminary data.</text>
</comment>
<evidence type="ECO:0000259" key="2">
    <source>
        <dbReference type="Pfam" id="PF14471"/>
    </source>
</evidence>
<accession>A0ABW8TGA7</accession>
<sequence length="255" mass="28456">MGFFSLKATCAICNEEVGLNRFQIANKEWICPKCFKKCGFNALTPIRKMTVSEIKNAMAAKATNDEEINLFNASKKIGSYIEFDDTRMEWLVPEGLFGKKKKIYKYNDIVDYELLEDGESIIKKSGIGRAVAGGVLFGGVGAVVGSVTGKQRTKSICKSLKLKITISDINNPTVYIDFIPSETKKDSWIYKNAYNSAQECLSVLQLICSNSKNEMQNNAAPISNADEILKYKNLLDNGIITQEEFEAKKKQLLDI</sequence>
<protein>
    <submittedName>
        <fullName evidence="3">SHOCT domain-containing protein</fullName>
    </submittedName>
</protein>
<dbReference type="Pfam" id="PF09851">
    <property type="entry name" value="SHOCT"/>
    <property type="match status" value="1"/>
</dbReference>
<dbReference type="RefSeq" id="WP_406787884.1">
    <property type="nucleotide sequence ID" value="NZ_JBJIAA010000009.1"/>
</dbReference>